<evidence type="ECO:0000313" key="1">
    <source>
        <dbReference type="EMBL" id="GAU88800.1"/>
    </source>
</evidence>
<accession>A0A1D1UJU7</accession>
<organism evidence="1 2">
    <name type="scientific">Ramazzottius varieornatus</name>
    <name type="common">Water bear</name>
    <name type="synonym">Tardigrade</name>
    <dbReference type="NCBI Taxonomy" id="947166"/>
    <lineage>
        <taxon>Eukaryota</taxon>
        <taxon>Metazoa</taxon>
        <taxon>Ecdysozoa</taxon>
        <taxon>Tardigrada</taxon>
        <taxon>Eutardigrada</taxon>
        <taxon>Parachela</taxon>
        <taxon>Hypsibioidea</taxon>
        <taxon>Ramazzottiidae</taxon>
        <taxon>Ramazzottius</taxon>
    </lineage>
</organism>
<keyword evidence="2" id="KW-1185">Reference proteome</keyword>
<name>A0A1D1UJU7_RAMVA</name>
<reference evidence="1 2" key="1">
    <citation type="journal article" date="2016" name="Nat. Commun.">
        <title>Extremotolerant tardigrade genome and improved radiotolerance of human cultured cells by tardigrade-unique protein.</title>
        <authorList>
            <person name="Hashimoto T."/>
            <person name="Horikawa D.D."/>
            <person name="Saito Y."/>
            <person name="Kuwahara H."/>
            <person name="Kozuka-Hata H."/>
            <person name="Shin-I T."/>
            <person name="Minakuchi Y."/>
            <person name="Ohishi K."/>
            <person name="Motoyama A."/>
            <person name="Aizu T."/>
            <person name="Enomoto A."/>
            <person name="Kondo K."/>
            <person name="Tanaka S."/>
            <person name="Hara Y."/>
            <person name="Koshikawa S."/>
            <person name="Sagara H."/>
            <person name="Miura T."/>
            <person name="Yokobori S."/>
            <person name="Miyagawa K."/>
            <person name="Suzuki Y."/>
            <person name="Kubo T."/>
            <person name="Oyama M."/>
            <person name="Kohara Y."/>
            <person name="Fujiyama A."/>
            <person name="Arakawa K."/>
            <person name="Katayama T."/>
            <person name="Toyoda A."/>
            <person name="Kunieda T."/>
        </authorList>
    </citation>
    <scope>NUCLEOTIDE SEQUENCE [LARGE SCALE GENOMIC DNA]</scope>
    <source>
        <strain evidence="1 2">YOKOZUNA-1</strain>
    </source>
</reference>
<proteinExistence type="predicted"/>
<dbReference type="AlphaFoldDB" id="A0A1D1UJU7"/>
<gene>
    <name evidence="1" type="primary">RvY_01434-1</name>
    <name evidence="1" type="synonym">RvY_01434.1</name>
    <name evidence="1" type="ORF">RvY_01434</name>
</gene>
<dbReference type="Proteomes" id="UP000186922">
    <property type="component" value="Unassembled WGS sequence"/>
</dbReference>
<protein>
    <submittedName>
        <fullName evidence="1">Uncharacterized protein</fullName>
    </submittedName>
</protein>
<dbReference type="EMBL" id="BDGG01000001">
    <property type="protein sequence ID" value="GAU88800.1"/>
    <property type="molecule type" value="Genomic_DNA"/>
</dbReference>
<evidence type="ECO:0000313" key="2">
    <source>
        <dbReference type="Proteomes" id="UP000186922"/>
    </source>
</evidence>
<comment type="caution">
    <text evidence="1">The sequence shown here is derived from an EMBL/GenBank/DDBJ whole genome shotgun (WGS) entry which is preliminary data.</text>
</comment>
<sequence>MERLRDKMKPADIDYRLPESHVQTVTTSVGRRVLGEAAVSTIK</sequence>